<dbReference type="EMBL" id="JAERSF010000002">
    <property type="protein sequence ID" value="MBL0737747.1"/>
    <property type="molecule type" value="Genomic_DNA"/>
</dbReference>
<evidence type="ECO:0000256" key="1">
    <source>
        <dbReference type="SAM" id="Phobius"/>
    </source>
</evidence>
<sequence length="87" mass="9896">MKPEHLTELSDQELLQKMKKLKTNKIIDAVLIGATIGITVYGVVNKGFGISVFFPLIVGYVIMRNSKNNELLYQEVQKELETRNSKQ</sequence>
<comment type="caution">
    <text evidence="2">The sequence shown here is derived from an EMBL/GenBank/DDBJ whole genome shotgun (WGS) entry which is preliminary data.</text>
</comment>
<evidence type="ECO:0000313" key="3">
    <source>
        <dbReference type="Proteomes" id="UP000603728"/>
    </source>
</evidence>
<reference evidence="2 3" key="1">
    <citation type="submission" date="2021-01" db="EMBL/GenBank/DDBJ databases">
        <title>Genome seq and assembly of Flavobacterium sp. GN10.</title>
        <authorList>
            <person name="Chhetri G."/>
        </authorList>
    </citation>
    <scope>NUCLEOTIDE SEQUENCE [LARGE SCALE GENOMIC DNA]</scope>
    <source>
        <strain evidence="2 3">GN10</strain>
    </source>
</reference>
<evidence type="ECO:0000313" key="2">
    <source>
        <dbReference type="EMBL" id="MBL0737747.1"/>
    </source>
</evidence>
<feature type="transmembrane region" description="Helical" evidence="1">
    <location>
        <begin position="26"/>
        <end position="42"/>
    </location>
</feature>
<dbReference type="Proteomes" id="UP000603728">
    <property type="component" value="Unassembled WGS sequence"/>
</dbReference>
<protein>
    <recommendedName>
        <fullName evidence="4">FUSC family protein</fullName>
    </recommendedName>
</protein>
<organism evidence="2 3">
    <name type="scientific">Flavobacterium tagetis</name>
    <dbReference type="NCBI Taxonomy" id="2801336"/>
    <lineage>
        <taxon>Bacteria</taxon>
        <taxon>Pseudomonadati</taxon>
        <taxon>Bacteroidota</taxon>
        <taxon>Flavobacteriia</taxon>
        <taxon>Flavobacteriales</taxon>
        <taxon>Flavobacteriaceae</taxon>
        <taxon>Flavobacterium</taxon>
    </lineage>
</organism>
<keyword evidence="1" id="KW-0472">Membrane</keyword>
<keyword evidence="1" id="KW-1133">Transmembrane helix</keyword>
<name>A0ABS1KEX9_9FLAO</name>
<accession>A0ABS1KEX9</accession>
<feature type="transmembrane region" description="Helical" evidence="1">
    <location>
        <begin position="48"/>
        <end position="63"/>
    </location>
</feature>
<proteinExistence type="predicted"/>
<gene>
    <name evidence="2" type="ORF">JI750_12650</name>
</gene>
<evidence type="ECO:0008006" key="4">
    <source>
        <dbReference type="Google" id="ProtNLM"/>
    </source>
</evidence>
<keyword evidence="3" id="KW-1185">Reference proteome</keyword>
<dbReference type="RefSeq" id="WP_202002322.1">
    <property type="nucleotide sequence ID" value="NZ_JAERSF010000002.1"/>
</dbReference>
<keyword evidence="1" id="KW-0812">Transmembrane</keyword>